<feature type="region of interest" description="Disordered" evidence="1">
    <location>
        <begin position="53"/>
        <end position="100"/>
    </location>
</feature>
<dbReference type="EMBL" id="JAHMHR010000021">
    <property type="protein sequence ID" value="KAK1675394.1"/>
    <property type="molecule type" value="Genomic_DNA"/>
</dbReference>
<dbReference type="GeneID" id="85450148"/>
<protein>
    <submittedName>
        <fullName evidence="2">Uncharacterized protein</fullName>
    </submittedName>
</protein>
<dbReference type="Proteomes" id="UP001224890">
    <property type="component" value="Unassembled WGS sequence"/>
</dbReference>
<name>A0AAJ0AK75_9PEZI</name>
<evidence type="ECO:0000313" key="3">
    <source>
        <dbReference type="Proteomes" id="UP001224890"/>
    </source>
</evidence>
<evidence type="ECO:0000313" key="2">
    <source>
        <dbReference type="EMBL" id="KAK1675394.1"/>
    </source>
</evidence>
<organism evidence="2 3">
    <name type="scientific">Colletotrichum godetiae</name>
    <dbReference type="NCBI Taxonomy" id="1209918"/>
    <lineage>
        <taxon>Eukaryota</taxon>
        <taxon>Fungi</taxon>
        <taxon>Dikarya</taxon>
        <taxon>Ascomycota</taxon>
        <taxon>Pezizomycotina</taxon>
        <taxon>Sordariomycetes</taxon>
        <taxon>Hypocreomycetidae</taxon>
        <taxon>Glomerellales</taxon>
        <taxon>Glomerellaceae</taxon>
        <taxon>Colletotrichum</taxon>
        <taxon>Colletotrichum acutatum species complex</taxon>
    </lineage>
</organism>
<keyword evidence="3" id="KW-1185">Reference proteome</keyword>
<reference evidence="2" key="1">
    <citation type="submission" date="2021-06" db="EMBL/GenBank/DDBJ databases">
        <title>Comparative genomics, transcriptomics and evolutionary studies reveal genomic signatures of adaptation to plant cell wall in hemibiotrophic fungi.</title>
        <authorList>
            <consortium name="DOE Joint Genome Institute"/>
            <person name="Baroncelli R."/>
            <person name="Diaz J.F."/>
            <person name="Benocci T."/>
            <person name="Peng M."/>
            <person name="Battaglia E."/>
            <person name="Haridas S."/>
            <person name="Andreopoulos W."/>
            <person name="Labutti K."/>
            <person name="Pangilinan J."/>
            <person name="Floch G.L."/>
            <person name="Makela M.R."/>
            <person name="Henrissat B."/>
            <person name="Grigoriev I.V."/>
            <person name="Crouch J.A."/>
            <person name="De Vries R.P."/>
            <person name="Sukno S.A."/>
            <person name="Thon M.R."/>
        </authorList>
    </citation>
    <scope>NUCLEOTIDE SEQUENCE</scope>
    <source>
        <strain evidence="2">CBS 193.32</strain>
    </source>
</reference>
<gene>
    <name evidence="2" type="ORF">BDP55DRAFT_153412</name>
</gene>
<comment type="caution">
    <text evidence="2">The sequence shown here is derived from an EMBL/GenBank/DDBJ whole genome shotgun (WGS) entry which is preliminary data.</text>
</comment>
<dbReference type="RefSeq" id="XP_060429397.1">
    <property type="nucleotide sequence ID" value="XM_060565622.1"/>
</dbReference>
<proteinExistence type="predicted"/>
<sequence>MDDGTPIAGSMAPYGDPAVCSLADLVRNGVLGLTPLVAVLRFSKDAPRRWLPKRRRQVREGAKAGWATEAKGRVGPGLEWSDGQNRSEKQRRRPREGLSTRSSLVATALYGVVSRQVWTDGCDDRYGADDSR</sequence>
<evidence type="ECO:0000256" key="1">
    <source>
        <dbReference type="SAM" id="MobiDB-lite"/>
    </source>
</evidence>
<dbReference type="AlphaFoldDB" id="A0AAJ0AK75"/>
<accession>A0AAJ0AK75</accession>